<accession>A0AAE3LKG0</accession>
<gene>
    <name evidence="1" type="ORF">OD355_08525</name>
</gene>
<keyword evidence="2" id="KW-1185">Reference proteome</keyword>
<dbReference type="RefSeq" id="WP_263038043.1">
    <property type="nucleotide sequence ID" value="NZ_JAOTPL010000010.1"/>
</dbReference>
<dbReference type="Gene3D" id="3.40.470.10">
    <property type="entry name" value="Uracil-DNA glycosylase-like domain"/>
    <property type="match status" value="1"/>
</dbReference>
<dbReference type="Proteomes" id="UP001209317">
    <property type="component" value="Unassembled WGS sequence"/>
</dbReference>
<sequence length="213" mass="24760">MEKIITRHRHLDQYPISKDASKLIVGTIHPHNHDTFQLPFFYGNKNSIWEIFADAFPSLLSRPLTVDKILSFLKKKKIAVSDTIVACERQASTYLDNDLIPTELNTALVEQIKNSNIKDVYFTSGFGKNNAFKLFYVNILHRKITPEIRKNRKVVVDDVFGRKVTLHVLYSPSGSANVAWSASKMYRQNAHLYKESKRPVYDFKVNYYRELFK</sequence>
<comment type="caution">
    <text evidence="1">The sequence shown here is derived from an EMBL/GenBank/DDBJ whole genome shotgun (WGS) entry which is preliminary data.</text>
</comment>
<protein>
    <recommendedName>
        <fullName evidence="3">DNA glycosylase</fullName>
    </recommendedName>
</protein>
<name>A0AAE3LKG0_9BACT</name>
<evidence type="ECO:0000313" key="2">
    <source>
        <dbReference type="Proteomes" id="UP001209317"/>
    </source>
</evidence>
<proteinExistence type="predicted"/>
<organism evidence="1 2">
    <name type="scientific">Haoranjiania flava</name>
    <dbReference type="NCBI Taxonomy" id="1856322"/>
    <lineage>
        <taxon>Bacteria</taxon>
        <taxon>Pseudomonadati</taxon>
        <taxon>Bacteroidota</taxon>
        <taxon>Chitinophagia</taxon>
        <taxon>Chitinophagales</taxon>
        <taxon>Chitinophagaceae</taxon>
        <taxon>Haoranjiania</taxon>
    </lineage>
</organism>
<dbReference type="InterPro" id="IPR036895">
    <property type="entry name" value="Uracil-DNA_glycosylase-like_sf"/>
</dbReference>
<evidence type="ECO:0000313" key="1">
    <source>
        <dbReference type="EMBL" id="MCU7694558.1"/>
    </source>
</evidence>
<reference evidence="1" key="1">
    <citation type="submission" date="2022-10" db="EMBL/GenBank/DDBJ databases">
        <authorList>
            <person name="Kim H.S."/>
            <person name="Kim J.-S."/>
            <person name="Suh M.K."/>
            <person name="Eom M.K."/>
            <person name="Lee J.-S."/>
        </authorList>
    </citation>
    <scope>NUCLEOTIDE SEQUENCE</scope>
    <source>
        <strain evidence="1">LIP-5</strain>
    </source>
</reference>
<evidence type="ECO:0008006" key="3">
    <source>
        <dbReference type="Google" id="ProtNLM"/>
    </source>
</evidence>
<dbReference type="AlphaFoldDB" id="A0AAE3LKG0"/>
<dbReference type="EMBL" id="JAOTPL010000010">
    <property type="protein sequence ID" value="MCU7694558.1"/>
    <property type="molecule type" value="Genomic_DNA"/>
</dbReference>